<proteinExistence type="predicted"/>
<comment type="caution">
    <text evidence="2">The sequence shown here is derived from an EMBL/GenBank/DDBJ whole genome shotgun (WGS) entry which is preliminary data.</text>
</comment>
<name>A0ABV7J139_9RHOB</name>
<feature type="transmembrane region" description="Helical" evidence="1">
    <location>
        <begin position="6"/>
        <end position="27"/>
    </location>
</feature>
<keyword evidence="1" id="KW-0812">Transmembrane</keyword>
<protein>
    <submittedName>
        <fullName evidence="2">Uncharacterized protein</fullName>
    </submittedName>
</protein>
<reference evidence="3" key="1">
    <citation type="journal article" date="2019" name="Int. J. Syst. Evol. Microbiol.">
        <title>The Global Catalogue of Microorganisms (GCM) 10K type strain sequencing project: providing services to taxonomists for standard genome sequencing and annotation.</title>
        <authorList>
            <consortium name="The Broad Institute Genomics Platform"/>
            <consortium name="The Broad Institute Genome Sequencing Center for Infectious Disease"/>
            <person name="Wu L."/>
            <person name="Ma J."/>
        </authorList>
    </citation>
    <scope>NUCLEOTIDE SEQUENCE [LARGE SCALE GENOMIC DNA]</scope>
    <source>
        <strain evidence="3">KCTC 52039</strain>
    </source>
</reference>
<feature type="transmembrane region" description="Helical" evidence="1">
    <location>
        <begin position="47"/>
        <end position="70"/>
    </location>
</feature>
<dbReference type="Proteomes" id="UP001595547">
    <property type="component" value="Unassembled WGS sequence"/>
</dbReference>
<accession>A0ABV7J139</accession>
<organism evidence="2 3">
    <name type="scientific">Cypionkella sinensis</name>
    <dbReference type="NCBI Taxonomy" id="1756043"/>
    <lineage>
        <taxon>Bacteria</taxon>
        <taxon>Pseudomonadati</taxon>
        <taxon>Pseudomonadota</taxon>
        <taxon>Alphaproteobacteria</taxon>
        <taxon>Rhodobacterales</taxon>
        <taxon>Paracoccaceae</taxon>
        <taxon>Cypionkella</taxon>
    </lineage>
</organism>
<evidence type="ECO:0000313" key="3">
    <source>
        <dbReference type="Proteomes" id="UP001595547"/>
    </source>
</evidence>
<evidence type="ECO:0000313" key="2">
    <source>
        <dbReference type="EMBL" id="MFC3179863.1"/>
    </source>
</evidence>
<keyword evidence="1" id="KW-0472">Membrane</keyword>
<dbReference type="RefSeq" id="WP_380071486.1">
    <property type="nucleotide sequence ID" value="NZ_JBHRTO010000001.1"/>
</dbReference>
<keyword evidence="3" id="KW-1185">Reference proteome</keyword>
<dbReference type="EMBL" id="JBHRTO010000001">
    <property type="protein sequence ID" value="MFC3179863.1"/>
    <property type="molecule type" value="Genomic_DNA"/>
</dbReference>
<sequence>MHIVIWIGTALTLLGIVGLGWCIKLVLGIKRQALPDDQARTAMQRVVAWNMGALAVSFLGLIMVVVGVILA</sequence>
<gene>
    <name evidence="2" type="ORF">ACFOGH_02580</name>
</gene>
<evidence type="ECO:0000256" key="1">
    <source>
        <dbReference type="SAM" id="Phobius"/>
    </source>
</evidence>
<keyword evidence="1" id="KW-1133">Transmembrane helix</keyword>